<sequence length="168" mass="18207">MSLDDTSVSSSFVLVDTPHSSWVFVPDPKAAAESQQTDASRVRWRNLADAQAASVDAVRQRELRQLLDAQLNMRSRGGSTMSTASTDASFLSPEATEALRSALDAEIASVQRRDRELQASEETALTIQQSNSDTVGNLDMPRRCDCLGASANIHRATCPHAQSSQSQQ</sequence>
<dbReference type="VEuPathDB" id="TriTrypDB:BSAL_57060"/>
<organism evidence="1 2">
    <name type="scientific">Bodo saltans</name>
    <name type="common">Flagellated protozoan</name>
    <dbReference type="NCBI Taxonomy" id="75058"/>
    <lineage>
        <taxon>Eukaryota</taxon>
        <taxon>Discoba</taxon>
        <taxon>Euglenozoa</taxon>
        <taxon>Kinetoplastea</taxon>
        <taxon>Metakinetoplastina</taxon>
        <taxon>Eubodonida</taxon>
        <taxon>Bodonidae</taxon>
        <taxon>Bodo</taxon>
    </lineage>
</organism>
<keyword evidence="2" id="KW-1185">Reference proteome</keyword>
<dbReference type="Proteomes" id="UP000051952">
    <property type="component" value="Unassembled WGS sequence"/>
</dbReference>
<name>A0A0S4INL2_BODSA</name>
<accession>A0A0S4INL2</accession>
<evidence type="ECO:0000313" key="2">
    <source>
        <dbReference type="Proteomes" id="UP000051952"/>
    </source>
</evidence>
<protein>
    <submittedName>
        <fullName evidence="1">Uncharacterized protein</fullName>
    </submittedName>
</protein>
<dbReference type="AlphaFoldDB" id="A0A0S4INL2"/>
<gene>
    <name evidence="1" type="ORF">BSAL_57060</name>
</gene>
<reference evidence="2" key="1">
    <citation type="submission" date="2015-09" db="EMBL/GenBank/DDBJ databases">
        <authorList>
            <consortium name="Pathogen Informatics"/>
        </authorList>
    </citation>
    <scope>NUCLEOTIDE SEQUENCE [LARGE SCALE GENOMIC DNA]</scope>
    <source>
        <strain evidence="2">Lake Konstanz</strain>
    </source>
</reference>
<evidence type="ECO:0000313" key="1">
    <source>
        <dbReference type="EMBL" id="CUE88470.1"/>
    </source>
</evidence>
<dbReference type="EMBL" id="CYKH01000207">
    <property type="protein sequence ID" value="CUE88470.1"/>
    <property type="molecule type" value="Genomic_DNA"/>
</dbReference>
<proteinExistence type="predicted"/>